<accession>A0A9X2KHN1</accession>
<dbReference type="RefSeq" id="WP_254166504.1">
    <property type="nucleotide sequence ID" value="NZ_JANAFB010000017.1"/>
</dbReference>
<name>A0A9X2KHN1_9MICC</name>
<gene>
    <name evidence="1" type="ORF">NBM05_08405</name>
</gene>
<dbReference type="EMBL" id="JANAFB010000017">
    <property type="protein sequence ID" value="MCP3426022.1"/>
    <property type="molecule type" value="Genomic_DNA"/>
</dbReference>
<keyword evidence="2" id="KW-1185">Reference proteome</keyword>
<evidence type="ECO:0000313" key="1">
    <source>
        <dbReference type="EMBL" id="MCP3426022.1"/>
    </source>
</evidence>
<dbReference type="Pfam" id="PF25209">
    <property type="entry name" value="Phage_capsid_4"/>
    <property type="match status" value="1"/>
</dbReference>
<organism evidence="1 2">
    <name type="scientific">Rothia santali</name>
    <dbReference type="NCBI Taxonomy" id="2949643"/>
    <lineage>
        <taxon>Bacteria</taxon>
        <taxon>Bacillati</taxon>
        <taxon>Actinomycetota</taxon>
        <taxon>Actinomycetes</taxon>
        <taxon>Micrococcales</taxon>
        <taxon>Micrococcaceae</taxon>
        <taxon>Rothia</taxon>
    </lineage>
</organism>
<dbReference type="Proteomes" id="UP001139502">
    <property type="component" value="Unassembled WGS sequence"/>
</dbReference>
<evidence type="ECO:0000313" key="2">
    <source>
        <dbReference type="Proteomes" id="UP001139502"/>
    </source>
</evidence>
<sequence length="365" mass="39090">MTTTFMDSDFLHADKIEQARPSDFTGVLEAAKTFKAGLTGGFRAKANLQEAFTTADFPKLLAPALGIEALDLFRAHTPEWQGIVDTAGVPDFTEKPYVGLHDLDEFDDVAQGEEYKGAPLTETGYKIQVGKTGRAIGLTWELNLSRNWSTLAKLPQRLASAARRTEDAKVFGCLIDPRGGPSKTLFTGPSAPTRLPLTYDNLLTALGALRLRKGEDGQLIDVDRFTLVVHPALKTAAEAILNITEVQTTQGGTATKTGNGVRASIASLVAPRALAKYDTANKAETTWYLLPEPGSTTPAIAKVSLDGHEEPDLRVSNTQGLRAGGGGPIDPMQGSFKDDTIWYRGRHVTGGAALMPYAVYASQGS</sequence>
<dbReference type="AlphaFoldDB" id="A0A9X2KHN1"/>
<proteinExistence type="predicted"/>
<protein>
    <submittedName>
        <fullName evidence="1">Mu-like prophage major head subunit gpT family protein</fullName>
    </submittedName>
</protein>
<comment type="caution">
    <text evidence="1">The sequence shown here is derived from an EMBL/GenBank/DDBJ whole genome shotgun (WGS) entry which is preliminary data.</text>
</comment>
<reference evidence="1" key="1">
    <citation type="submission" date="2022-06" db="EMBL/GenBank/DDBJ databases">
        <title>Rothia sp. isolated from sandalwood seedling.</title>
        <authorList>
            <person name="Tuikhar N."/>
            <person name="Kirdat K."/>
            <person name="Thorat V."/>
            <person name="Swetha P."/>
            <person name="Padma S."/>
            <person name="Sundararaj R."/>
            <person name="Yadav A."/>
        </authorList>
    </citation>
    <scope>NUCLEOTIDE SEQUENCE</scope>
    <source>
        <strain evidence="1">AR01</strain>
    </source>
</reference>